<evidence type="ECO:0008006" key="4">
    <source>
        <dbReference type="Google" id="ProtNLM"/>
    </source>
</evidence>
<reference evidence="2 3" key="1">
    <citation type="submission" date="2023-07" db="EMBL/GenBank/DDBJ databases">
        <title>Functional and genomic diversity of the sorghum phyllosphere microbiome.</title>
        <authorList>
            <person name="Shade A."/>
        </authorList>
    </citation>
    <scope>NUCLEOTIDE SEQUENCE [LARGE SCALE GENOMIC DNA]</scope>
    <source>
        <strain evidence="2 3">SORGH_AS_0892</strain>
    </source>
</reference>
<protein>
    <recommendedName>
        <fullName evidence="4">DUF2809 domain-containing protein</fullName>
    </recommendedName>
</protein>
<proteinExistence type="predicted"/>
<feature type="transmembrane region" description="Helical" evidence="1">
    <location>
        <begin position="96"/>
        <end position="115"/>
    </location>
</feature>
<evidence type="ECO:0000256" key="1">
    <source>
        <dbReference type="SAM" id="Phobius"/>
    </source>
</evidence>
<evidence type="ECO:0000313" key="2">
    <source>
        <dbReference type="EMBL" id="MDQ1150648.1"/>
    </source>
</evidence>
<name>A0ABU0U6R6_9SPHI</name>
<gene>
    <name evidence="2" type="ORF">QE382_002632</name>
</gene>
<keyword evidence="1" id="KW-0472">Membrane</keyword>
<feature type="transmembrane region" description="Helical" evidence="1">
    <location>
        <begin position="29"/>
        <end position="46"/>
    </location>
</feature>
<dbReference type="Proteomes" id="UP001244640">
    <property type="component" value="Unassembled WGS sequence"/>
</dbReference>
<feature type="transmembrane region" description="Helical" evidence="1">
    <location>
        <begin position="55"/>
        <end position="76"/>
    </location>
</feature>
<keyword evidence="1" id="KW-1133">Transmembrane helix</keyword>
<accession>A0ABU0U6R6</accession>
<dbReference type="RefSeq" id="WP_307186256.1">
    <property type="nucleotide sequence ID" value="NZ_JAUTBA010000001.1"/>
</dbReference>
<evidence type="ECO:0000313" key="3">
    <source>
        <dbReference type="Proteomes" id="UP001244640"/>
    </source>
</evidence>
<sequence>MKSITKIQYLVLAITTTILGLLSRKIVAIPPICGDVLYAVMVYWLARFLFIKKSLLFSSIITVLFCFTIEFLQLIQSPFFVWIRTNVLLRLVFGQGFVWSDLAAYFLGAISATALDCVRHLMLKSVLTVRD</sequence>
<keyword evidence="1" id="KW-0812">Transmembrane</keyword>
<keyword evidence="3" id="KW-1185">Reference proteome</keyword>
<dbReference type="Pfam" id="PF10990">
    <property type="entry name" value="DUF2809"/>
    <property type="match status" value="1"/>
</dbReference>
<dbReference type="InterPro" id="IPR021257">
    <property type="entry name" value="DUF2809"/>
</dbReference>
<feature type="transmembrane region" description="Helical" evidence="1">
    <location>
        <begin position="7"/>
        <end position="23"/>
    </location>
</feature>
<comment type="caution">
    <text evidence="2">The sequence shown here is derived from an EMBL/GenBank/DDBJ whole genome shotgun (WGS) entry which is preliminary data.</text>
</comment>
<organism evidence="2 3">
    <name type="scientific">Sphingobacterium zeae</name>
    <dbReference type="NCBI Taxonomy" id="1776859"/>
    <lineage>
        <taxon>Bacteria</taxon>
        <taxon>Pseudomonadati</taxon>
        <taxon>Bacteroidota</taxon>
        <taxon>Sphingobacteriia</taxon>
        <taxon>Sphingobacteriales</taxon>
        <taxon>Sphingobacteriaceae</taxon>
        <taxon>Sphingobacterium</taxon>
    </lineage>
</organism>
<dbReference type="EMBL" id="JAUTBA010000001">
    <property type="protein sequence ID" value="MDQ1150648.1"/>
    <property type="molecule type" value="Genomic_DNA"/>
</dbReference>